<dbReference type="InterPro" id="IPR031165">
    <property type="entry name" value="GNAT_YJDJ"/>
</dbReference>
<dbReference type="PROSITE" id="PS51186">
    <property type="entry name" value="GNAT"/>
    <property type="match status" value="1"/>
</dbReference>
<dbReference type="SUPFAM" id="SSF55729">
    <property type="entry name" value="Acyl-CoA N-acyltransferases (Nat)"/>
    <property type="match status" value="1"/>
</dbReference>
<evidence type="ECO:0000259" key="2">
    <source>
        <dbReference type="PROSITE" id="PS51186"/>
    </source>
</evidence>
<dbReference type="OrthoDB" id="5405911at2"/>
<dbReference type="InterPro" id="IPR016181">
    <property type="entry name" value="Acyl_CoA_acyltransferase"/>
</dbReference>
<evidence type="ECO:0000313" key="5">
    <source>
        <dbReference type="Proteomes" id="UP000199207"/>
    </source>
</evidence>
<feature type="domain" description="N-acetyltransferase" evidence="3">
    <location>
        <begin position="17"/>
        <end position="103"/>
    </location>
</feature>
<dbReference type="EMBL" id="FOLM01000003">
    <property type="protein sequence ID" value="SFC42911.1"/>
    <property type="molecule type" value="Genomic_DNA"/>
</dbReference>
<dbReference type="PANTHER" id="PTHR31435">
    <property type="entry name" value="PROTEIN NATD1"/>
    <property type="match status" value="1"/>
</dbReference>
<dbReference type="PROSITE" id="PS51729">
    <property type="entry name" value="GNAT_YJDJ"/>
    <property type="match status" value="1"/>
</dbReference>
<evidence type="ECO:0000256" key="1">
    <source>
        <dbReference type="SAM" id="MobiDB-lite"/>
    </source>
</evidence>
<keyword evidence="5" id="KW-1185">Reference proteome</keyword>
<dbReference type="RefSeq" id="WP_093838096.1">
    <property type="nucleotide sequence ID" value="NZ_FOLM01000003.1"/>
</dbReference>
<dbReference type="AlphaFoldDB" id="A0A1I1J478"/>
<accession>A0A1I1J478</accession>
<dbReference type="InterPro" id="IPR000182">
    <property type="entry name" value="GNAT_dom"/>
</dbReference>
<dbReference type="InterPro" id="IPR045057">
    <property type="entry name" value="Gcn5-rel_NAT"/>
</dbReference>
<dbReference type="GO" id="GO:0016747">
    <property type="term" value="F:acyltransferase activity, transferring groups other than amino-acyl groups"/>
    <property type="evidence" value="ECO:0007669"/>
    <property type="project" value="InterPro"/>
</dbReference>
<name>A0A1I1J478_9ACTN</name>
<reference evidence="4 5" key="1">
    <citation type="submission" date="2016-10" db="EMBL/GenBank/DDBJ databases">
        <authorList>
            <person name="de Groot N.N."/>
        </authorList>
    </citation>
    <scope>NUCLEOTIDE SEQUENCE [LARGE SCALE GENOMIC DNA]</scope>
    <source>
        <strain evidence="4 5">CGMCC 4.5739</strain>
    </source>
</reference>
<sequence>MATAEPDTAPSAEPRITDNGEQSRFELHLGDALVGFAEYRLAGQRMTVTHTEIDPDYRGQGLASRLIRHALDSARVRELPVIPQCPYTNRWIIQHPDYVALVPEDQRPRYDLA</sequence>
<evidence type="ECO:0000259" key="3">
    <source>
        <dbReference type="PROSITE" id="PS51729"/>
    </source>
</evidence>
<proteinExistence type="predicted"/>
<dbReference type="STRING" id="910347.SAMN05421773_103272"/>
<dbReference type="PANTHER" id="PTHR31435:SF10">
    <property type="entry name" value="BSR4717 PROTEIN"/>
    <property type="match status" value="1"/>
</dbReference>
<gene>
    <name evidence="4" type="ORF">SAMN05421773_103272</name>
</gene>
<protein>
    <submittedName>
        <fullName evidence="4">Uncharacterized protein</fullName>
    </submittedName>
</protein>
<dbReference type="Proteomes" id="UP000199207">
    <property type="component" value="Unassembled WGS sequence"/>
</dbReference>
<dbReference type="Gene3D" id="3.40.630.30">
    <property type="match status" value="1"/>
</dbReference>
<feature type="domain" description="N-acetyltransferase" evidence="2">
    <location>
        <begin position="1"/>
        <end position="108"/>
    </location>
</feature>
<dbReference type="CDD" id="cd04301">
    <property type="entry name" value="NAT_SF"/>
    <property type="match status" value="1"/>
</dbReference>
<feature type="region of interest" description="Disordered" evidence="1">
    <location>
        <begin position="1"/>
        <end position="22"/>
    </location>
</feature>
<organism evidence="4 5">
    <name type="scientific">Streptomyces aidingensis</name>
    <dbReference type="NCBI Taxonomy" id="910347"/>
    <lineage>
        <taxon>Bacteria</taxon>
        <taxon>Bacillati</taxon>
        <taxon>Actinomycetota</taxon>
        <taxon>Actinomycetes</taxon>
        <taxon>Kitasatosporales</taxon>
        <taxon>Streptomycetaceae</taxon>
        <taxon>Streptomyces</taxon>
    </lineage>
</organism>
<dbReference type="Pfam" id="PF14542">
    <property type="entry name" value="Acetyltransf_CG"/>
    <property type="match status" value="1"/>
</dbReference>
<evidence type="ECO:0000313" key="4">
    <source>
        <dbReference type="EMBL" id="SFC42911.1"/>
    </source>
</evidence>